<keyword evidence="3" id="KW-0472">Membrane</keyword>
<keyword evidence="3" id="KW-0812">Transmembrane</keyword>
<evidence type="ECO:0000256" key="3">
    <source>
        <dbReference type="SAM" id="Phobius"/>
    </source>
</evidence>
<comment type="subcellular location">
    <subcellularLocation>
        <location evidence="1">Cell membrane</location>
        <topology evidence="1">Multi-pass membrane protein</topology>
    </subcellularLocation>
</comment>
<dbReference type="GO" id="GO:0015095">
    <property type="term" value="F:magnesium ion transmembrane transporter activity"/>
    <property type="evidence" value="ECO:0007669"/>
    <property type="project" value="TreeGrafter"/>
</dbReference>
<name>A0A9P5C2R7_9PLEO</name>
<evidence type="ECO:0000256" key="2">
    <source>
        <dbReference type="SAM" id="MobiDB-lite"/>
    </source>
</evidence>
<feature type="transmembrane region" description="Helical" evidence="3">
    <location>
        <begin position="544"/>
        <end position="565"/>
    </location>
</feature>
<gene>
    <name evidence="4" type="ORF">E8E12_009285</name>
</gene>
<evidence type="ECO:0000256" key="1">
    <source>
        <dbReference type="ARBA" id="ARBA00004651"/>
    </source>
</evidence>
<dbReference type="Proteomes" id="UP000758155">
    <property type="component" value="Unassembled WGS sequence"/>
</dbReference>
<dbReference type="EMBL" id="SWKV01000012">
    <property type="protein sequence ID" value="KAF3043476.1"/>
    <property type="molecule type" value="Genomic_DNA"/>
</dbReference>
<keyword evidence="5" id="KW-1185">Reference proteome</keyword>
<dbReference type="OrthoDB" id="5430812at2759"/>
<accession>A0A9P5C2R7</accession>
<proteinExistence type="predicted"/>
<feature type="region of interest" description="Disordered" evidence="2">
    <location>
        <begin position="123"/>
        <end position="167"/>
    </location>
</feature>
<evidence type="ECO:0000313" key="4">
    <source>
        <dbReference type="EMBL" id="KAF3043476.1"/>
    </source>
</evidence>
<dbReference type="GO" id="GO:0000287">
    <property type="term" value="F:magnesium ion binding"/>
    <property type="evidence" value="ECO:0007669"/>
    <property type="project" value="TreeGrafter"/>
</dbReference>
<dbReference type="PANTHER" id="PTHR46494:SF1">
    <property type="entry name" value="CORA FAMILY METAL ION TRANSPORTER (EUROFUNG)"/>
    <property type="match status" value="1"/>
</dbReference>
<dbReference type="PANTHER" id="PTHR46494">
    <property type="entry name" value="CORA FAMILY METAL ION TRANSPORTER (EUROFUNG)"/>
    <property type="match status" value="1"/>
</dbReference>
<feature type="compositionally biased region" description="Polar residues" evidence="2">
    <location>
        <begin position="129"/>
        <end position="140"/>
    </location>
</feature>
<dbReference type="AlphaFoldDB" id="A0A9P5C2R7"/>
<feature type="transmembrane region" description="Helical" evidence="3">
    <location>
        <begin position="508"/>
        <end position="532"/>
    </location>
</feature>
<dbReference type="GO" id="GO:0015087">
    <property type="term" value="F:cobalt ion transmembrane transporter activity"/>
    <property type="evidence" value="ECO:0007669"/>
    <property type="project" value="TreeGrafter"/>
</dbReference>
<sequence>MAAPLRSASPAEDLPEYYQGLGDNDITDCFRNFDIEKNFDLFDRQTRNPRTSNFCLDFGEEEAFCAFDLSSFSYSRLLETPRPAHLHTRWINIWQPYNQKDTLRLIGQHYDFSPRLLGMMCSDPVPPRSGNSHMEKSVSTLRSRLSHRSKHSNSSSEKSKSSSNKDIIDSEESVGMTELMHSTQLEMVRDLTHYQIVEDVWHWSTVDWGRRFLCLGYNTLHNVRSKQVHHHHNAHRLDRDQDIPHGKRVWNWLLLCEDKTVISISEDPFPFQNGDIHGWDLRLLYTVRRNLVNVFRQLTKAPTPLSDAALTQLPIRHRIGHSEEETAHRPTDTPGLLFYYLFEDWGTTFSLISRSEEGYAAELDRLRKEMLVKADLTHVDQLHHIGCQLAVLKRVYHSYSLLIERILERREVTIASLKNSHVISTAESMIASAHGTELPNPLIPELTSSLGVSLSSAARVRFERLKDRIALYALSEIQECIDQKDSLVMMNFNLIAIKESFSVERLTWVTLVLAQITILFTPVTLMTGYFSIQFKNTEFEVRSYWLAFGIILGVSLLVLFLFSYFSGTLNGHIIKTSWSRVVVDISKRWWSHRKKRGKML</sequence>
<keyword evidence="3" id="KW-1133">Transmembrane helix</keyword>
<dbReference type="GO" id="GO:0050897">
    <property type="term" value="F:cobalt ion binding"/>
    <property type="evidence" value="ECO:0007669"/>
    <property type="project" value="TreeGrafter"/>
</dbReference>
<reference evidence="4" key="1">
    <citation type="submission" date="2019-04" db="EMBL/GenBank/DDBJ databases">
        <title>Sequencing of skin fungus with MAO and IRED activity.</title>
        <authorList>
            <person name="Marsaioli A.J."/>
            <person name="Bonatto J.M.C."/>
            <person name="Reis Junior O."/>
        </authorList>
    </citation>
    <scope>NUCLEOTIDE SEQUENCE</scope>
    <source>
        <strain evidence="4">28M1</strain>
    </source>
</reference>
<protein>
    <recommendedName>
        <fullName evidence="6">Metal ion transmembrane transporter</fullName>
    </recommendedName>
</protein>
<organism evidence="4 5">
    <name type="scientific">Didymella heteroderae</name>
    <dbReference type="NCBI Taxonomy" id="1769908"/>
    <lineage>
        <taxon>Eukaryota</taxon>
        <taxon>Fungi</taxon>
        <taxon>Dikarya</taxon>
        <taxon>Ascomycota</taxon>
        <taxon>Pezizomycotina</taxon>
        <taxon>Dothideomycetes</taxon>
        <taxon>Pleosporomycetidae</taxon>
        <taxon>Pleosporales</taxon>
        <taxon>Pleosporineae</taxon>
        <taxon>Didymellaceae</taxon>
        <taxon>Didymella</taxon>
    </lineage>
</organism>
<comment type="caution">
    <text evidence="4">The sequence shown here is derived from an EMBL/GenBank/DDBJ whole genome shotgun (WGS) entry which is preliminary data.</text>
</comment>
<feature type="compositionally biased region" description="Low complexity" evidence="2">
    <location>
        <begin position="152"/>
        <end position="165"/>
    </location>
</feature>
<evidence type="ECO:0000313" key="5">
    <source>
        <dbReference type="Proteomes" id="UP000758155"/>
    </source>
</evidence>
<evidence type="ECO:0008006" key="6">
    <source>
        <dbReference type="Google" id="ProtNLM"/>
    </source>
</evidence>
<dbReference type="GO" id="GO:0005886">
    <property type="term" value="C:plasma membrane"/>
    <property type="evidence" value="ECO:0007669"/>
    <property type="project" value="UniProtKB-SubCell"/>
</dbReference>